<keyword evidence="2" id="KW-1003">Cell membrane</keyword>
<protein>
    <recommendedName>
        <fullName evidence="8">ABC3 transporter permease C-terminal domain-containing protein</fullName>
    </recommendedName>
</protein>
<dbReference type="PANTHER" id="PTHR30572:SF4">
    <property type="entry name" value="ABC TRANSPORTER PERMEASE YTRF"/>
    <property type="match status" value="1"/>
</dbReference>
<feature type="transmembrane region" description="Helical" evidence="7">
    <location>
        <begin position="6"/>
        <end position="24"/>
    </location>
</feature>
<proteinExistence type="inferred from homology"/>
<comment type="subcellular location">
    <subcellularLocation>
        <location evidence="1">Cell membrane</location>
        <topology evidence="1">Multi-pass membrane protein</topology>
    </subcellularLocation>
</comment>
<feature type="transmembrane region" description="Helical" evidence="7">
    <location>
        <begin position="56"/>
        <end position="74"/>
    </location>
</feature>
<evidence type="ECO:0000256" key="6">
    <source>
        <dbReference type="ARBA" id="ARBA00038076"/>
    </source>
</evidence>
<evidence type="ECO:0000256" key="1">
    <source>
        <dbReference type="ARBA" id="ARBA00004651"/>
    </source>
</evidence>
<evidence type="ECO:0000256" key="3">
    <source>
        <dbReference type="ARBA" id="ARBA00022692"/>
    </source>
</evidence>
<dbReference type="InterPro" id="IPR003838">
    <property type="entry name" value="ABC3_permease_C"/>
</dbReference>
<comment type="similarity">
    <text evidence="6">Belongs to the ABC-4 integral membrane protein family.</text>
</comment>
<keyword evidence="4 7" id="KW-1133">Transmembrane helix</keyword>
<gene>
    <name evidence="9" type="ORF">SDC9_43978</name>
</gene>
<organism evidence="9">
    <name type="scientific">bioreactor metagenome</name>
    <dbReference type="NCBI Taxonomy" id="1076179"/>
    <lineage>
        <taxon>unclassified sequences</taxon>
        <taxon>metagenomes</taxon>
        <taxon>ecological metagenomes</taxon>
    </lineage>
</organism>
<evidence type="ECO:0000313" key="9">
    <source>
        <dbReference type="EMBL" id="MPL97783.1"/>
    </source>
</evidence>
<sequence length="132" mass="14116">MAVFVYGFVAVIAFISILNIINTMQTSVSSKTRYLGVMRAVGMSGRQLGRMIAAESAAYCVVGAASGCVLGMLLQKALIKYFLTSAKVVWHFPLTEVVLVFVVCILVAGISILRPLKKVRGMAISEAIGSLQ</sequence>
<keyword evidence="5 7" id="KW-0472">Membrane</keyword>
<accession>A0A644W5U3</accession>
<dbReference type="GO" id="GO:0005886">
    <property type="term" value="C:plasma membrane"/>
    <property type="evidence" value="ECO:0007669"/>
    <property type="project" value="UniProtKB-SubCell"/>
</dbReference>
<evidence type="ECO:0000256" key="4">
    <source>
        <dbReference type="ARBA" id="ARBA00022989"/>
    </source>
</evidence>
<feature type="transmembrane region" description="Helical" evidence="7">
    <location>
        <begin position="94"/>
        <end position="113"/>
    </location>
</feature>
<dbReference type="Pfam" id="PF02687">
    <property type="entry name" value="FtsX"/>
    <property type="match status" value="1"/>
</dbReference>
<dbReference type="EMBL" id="VSSQ01000574">
    <property type="protein sequence ID" value="MPL97783.1"/>
    <property type="molecule type" value="Genomic_DNA"/>
</dbReference>
<dbReference type="InterPro" id="IPR050250">
    <property type="entry name" value="Macrolide_Exporter_MacB"/>
</dbReference>
<feature type="domain" description="ABC3 transporter permease C-terminal" evidence="8">
    <location>
        <begin position="8"/>
        <end position="122"/>
    </location>
</feature>
<evidence type="ECO:0000259" key="8">
    <source>
        <dbReference type="Pfam" id="PF02687"/>
    </source>
</evidence>
<evidence type="ECO:0000256" key="5">
    <source>
        <dbReference type="ARBA" id="ARBA00023136"/>
    </source>
</evidence>
<dbReference type="PANTHER" id="PTHR30572">
    <property type="entry name" value="MEMBRANE COMPONENT OF TRANSPORTER-RELATED"/>
    <property type="match status" value="1"/>
</dbReference>
<reference evidence="9" key="1">
    <citation type="submission" date="2019-08" db="EMBL/GenBank/DDBJ databases">
        <authorList>
            <person name="Kucharzyk K."/>
            <person name="Murdoch R.W."/>
            <person name="Higgins S."/>
            <person name="Loffler F."/>
        </authorList>
    </citation>
    <scope>NUCLEOTIDE SEQUENCE</scope>
</reference>
<evidence type="ECO:0000256" key="7">
    <source>
        <dbReference type="SAM" id="Phobius"/>
    </source>
</evidence>
<dbReference type="AlphaFoldDB" id="A0A644W5U3"/>
<comment type="caution">
    <text evidence="9">The sequence shown here is derived from an EMBL/GenBank/DDBJ whole genome shotgun (WGS) entry which is preliminary data.</text>
</comment>
<name>A0A644W5U3_9ZZZZ</name>
<dbReference type="GO" id="GO:0022857">
    <property type="term" value="F:transmembrane transporter activity"/>
    <property type="evidence" value="ECO:0007669"/>
    <property type="project" value="TreeGrafter"/>
</dbReference>
<evidence type="ECO:0000256" key="2">
    <source>
        <dbReference type="ARBA" id="ARBA00022475"/>
    </source>
</evidence>
<keyword evidence="3 7" id="KW-0812">Transmembrane</keyword>